<dbReference type="GeneID" id="63777385"/>
<proteinExistence type="predicted"/>
<evidence type="ECO:0000313" key="1">
    <source>
        <dbReference type="EMBL" id="ORY58588.1"/>
    </source>
</evidence>
<dbReference type="AlphaFoldDB" id="A0A1Y2DH70"/>
<keyword evidence="2" id="KW-1185">Reference proteome</keyword>
<dbReference type="EMBL" id="MCFJ01000016">
    <property type="protein sequence ID" value="ORY58588.1"/>
    <property type="molecule type" value="Genomic_DNA"/>
</dbReference>
<sequence>MAASASIVEVLLPVWLQHRVSVRALPDEALVVAMLMPLPLGTRRQAFIEDYSPMPVCCCCCCCSTITTHHEIRSWGMAGCVVVNR</sequence>
<dbReference type="Proteomes" id="UP000193689">
    <property type="component" value="Unassembled WGS sequence"/>
</dbReference>
<dbReference type="InParanoid" id="A0A1Y2DH70"/>
<name>A0A1Y2DH70_9PEZI</name>
<gene>
    <name evidence="1" type="ORF">BCR38DRAFT_447723</name>
</gene>
<protein>
    <submittedName>
        <fullName evidence="1">Uncharacterized protein</fullName>
    </submittedName>
</protein>
<organism evidence="1 2">
    <name type="scientific">Pseudomassariella vexata</name>
    <dbReference type="NCBI Taxonomy" id="1141098"/>
    <lineage>
        <taxon>Eukaryota</taxon>
        <taxon>Fungi</taxon>
        <taxon>Dikarya</taxon>
        <taxon>Ascomycota</taxon>
        <taxon>Pezizomycotina</taxon>
        <taxon>Sordariomycetes</taxon>
        <taxon>Xylariomycetidae</taxon>
        <taxon>Amphisphaeriales</taxon>
        <taxon>Pseudomassariaceae</taxon>
        <taxon>Pseudomassariella</taxon>
    </lineage>
</organism>
<evidence type="ECO:0000313" key="2">
    <source>
        <dbReference type="Proteomes" id="UP000193689"/>
    </source>
</evidence>
<accession>A0A1Y2DH70</accession>
<comment type="caution">
    <text evidence="1">The sequence shown here is derived from an EMBL/GenBank/DDBJ whole genome shotgun (WGS) entry which is preliminary data.</text>
</comment>
<reference evidence="1 2" key="1">
    <citation type="submission" date="2016-07" db="EMBL/GenBank/DDBJ databases">
        <title>Pervasive Adenine N6-methylation of Active Genes in Fungi.</title>
        <authorList>
            <consortium name="DOE Joint Genome Institute"/>
            <person name="Mondo S.J."/>
            <person name="Dannebaum R.O."/>
            <person name="Kuo R.C."/>
            <person name="Labutti K."/>
            <person name="Haridas S."/>
            <person name="Kuo A."/>
            <person name="Salamov A."/>
            <person name="Ahrendt S.R."/>
            <person name="Lipzen A."/>
            <person name="Sullivan W."/>
            <person name="Andreopoulos W.B."/>
            <person name="Clum A."/>
            <person name="Lindquist E."/>
            <person name="Daum C."/>
            <person name="Ramamoorthy G.K."/>
            <person name="Gryganskyi A."/>
            <person name="Culley D."/>
            <person name="Magnuson J.K."/>
            <person name="James T.Y."/>
            <person name="O'Malley M.A."/>
            <person name="Stajich J.E."/>
            <person name="Spatafora J.W."/>
            <person name="Visel A."/>
            <person name="Grigoriev I.V."/>
        </authorList>
    </citation>
    <scope>NUCLEOTIDE SEQUENCE [LARGE SCALE GENOMIC DNA]</scope>
    <source>
        <strain evidence="1 2">CBS 129021</strain>
    </source>
</reference>
<dbReference type="RefSeq" id="XP_040711505.1">
    <property type="nucleotide sequence ID" value="XM_040861173.1"/>
</dbReference>